<evidence type="ECO:0000313" key="2">
    <source>
        <dbReference type="EMBL" id="ETW08847.1"/>
    </source>
</evidence>
<evidence type="ECO:0000256" key="1">
    <source>
        <dbReference type="SAM" id="MobiDB-lite"/>
    </source>
</evidence>
<feature type="region of interest" description="Disordered" evidence="1">
    <location>
        <begin position="384"/>
        <end position="406"/>
    </location>
</feature>
<dbReference type="OrthoDB" id="72789at2759"/>
<proteinExistence type="predicted"/>
<sequence>MLPQVLLVLHGTSTVRTRMGRHVELYHVTLKHKFAAKEANVRYKTLRKYLNKLGALDSPVDELVVPPKHPLHSSSNKAIVDTRVRQFRACFHTLSARVLTDAQIQILHNMMDEANAMIQQYKILAQSSINGSNGRTESSPEVSETNGDDAPNQNNDESPRNKKPLNAALKRPSQLRPYDNAFAALNKARKSNNDSPIDRSIEPLVQRAATSAELSKYFERLADDMLLELHTVTPYRSNSIRLPPLQSKTNRPVDMRLEYTEEDAAYLEQLAMETWSNALNDGEMLDDVPDDDGNALHLDREHERVLEAEEFANARGKTAPMDDEVIHDMAHLYFASYYDDSDGEVDDSHIKQTASKGRAMGKAKGEAASRASMSHVLQGYIGDIYSDDSNAPSTRAGRRPSISMTA</sequence>
<feature type="region of interest" description="Disordered" evidence="1">
    <location>
        <begin position="129"/>
        <end position="173"/>
    </location>
</feature>
<name>A0A024USF2_9STRA</name>
<gene>
    <name evidence="2" type="ORF">H310_01350</name>
</gene>
<dbReference type="VEuPathDB" id="FungiDB:H310_01350"/>
<protein>
    <submittedName>
        <fullName evidence="2">Uncharacterized protein</fullName>
    </submittedName>
</protein>
<reference evidence="2" key="1">
    <citation type="submission" date="2013-12" db="EMBL/GenBank/DDBJ databases">
        <title>The Genome Sequence of Aphanomyces invadans NJM9701.</title>
        <authorList>
            <consortium name="The Broad Institute Genomics Platform"/>
            <person name="Russ C."/>
            <person name="Tyler B."/>
            <person name="van West P."/>
            <person name="Dieguez-Uribeondo J."/>
            <person name="Young S.K."/>
            <person name="Zeng Q."/>
            <person name="Gargeya S."/>
            <person name="Fitzgerald M."/>
            <person name="Abouelleil A."/>
            <person name="Alvarado L."/>
            <person name="Chapman S.B."/>
            <person name="Gainer-Dewar J."/>
            <person name="Goldberg J."/>
            <person name="Griggs A."/>
            <person name="Gujja S."/>
            <person name="Hansen M."/>
            <person name="Howarth C."/>
            <person name="Imamovic A."/>
            <person name="Ireland A."/>
            <person name="Larimer J."/>
            <person name="McCowan C."/>
            <person name="Murphy C."/>
            <person name="Pearson M."/>
            <person name="Poon T.W."/>
            <person name="Priest M."/>
            <person name="Roberts A."/>
            <person name="Saif S."/>
            <person name="Shea T."/>
            <person name="Sykes S."/>
            <person name="Wortman J."/>
            <person name="Nusbaum C."/>
            <person name="Birren B."/>
        </authorList>
    </citation>
    <scope>NUCLEOTIDE SEQUENCE [LARGE SCALE GENOMIC DNA]</scope>
    <source>
        <strain evidence="2">NJM9701</strain>
    </source>
</reference>
<dbReference type="EMBL" id="KI913953">
    <property type="protein sequence ID" value="ETW08847.1"/>
    <property type="molecule type" value="Genomic_DNA"/>
</dbReference>
<accession>A0A024USF2</accession>
<organism evidence="2">
    <name type="scientific">Aphanomyces invadans</name>
    <dbReference type="NCBI Taxonomy" id="157072"/>
    <lineage>
        <taxon>Eukaryota</taxon>
        <taxon>Sar</taxon>
        <taxon>Stramenopiles</taxon>
        <taxon>Oomycota</taxon>
        <taxon>Saprolegniomycetes</taxon>
        <taxon>Saprolegniales</taxon>
        <taxon>Verrucalvaceae</taxon>
        <taxon>Aphanomyces</taxon>
    </lineage>
</organism>
<dbReference type="RefSeq" id="XP_008862652.1">
    <property type="nucleotide sequence ID" value="XM_008864430.1"/>
</dbReference>
<dbReference type="GeneID" id="20078400"/>
<dbReference type="AlphaFoldDB" id="A0A024USF2"/>
<feature type="compositionally biased region" description="Polar residues" evidence="1">
    <location>
        <begin position="129"/>
        <end position="156"/>
    </location>
</feature>